<dbReference type="PANTHER" id="PTHR48070">
    <property type="entry name" value="ESTERASE OVCA2"/>
    <property type="match status" value="1"/>
</dbReference>
<name>A0A9P8TAW3_9ASCO</name>
<evidence type="ECO:0000256" key="1">
    <source>
        <dbReference type="ARBA" id="ARBA00022801"/>
    </source>
</evidence>
<dbReference type="Gene3D" id="3.40.50.1820">
    <property type="entry name" value="alpha/beta hydrolase"/>
    <property type="match status" value="1"/>
</dbReference>
<protein>
    <recommendedName>
        <fullName evidence="3">Serine hydrolase domain-containing protein</fullName>
    </recommendedName>
</protein>
<dbReference type="InterPro" id="IPR029058">
    <property type="entry name" value="AB_hydrolase_fold"/>
</dbReference>
<gene>
    <name evidence="4" type="ORF">OGAPHI_000455</name>
</gene>
<dbReference type="PANTHER" id="PTHR48070:SF6">
    <property type="entry name" value="ESTERASE OVCA2"/>
    <property type="match status" value="1"/>
</dbReference>
<dbReference type="Proteomes" id="UP000769157">
    <property type="component" value="Unassembled WGS sequence"/>
</dbReference>
<dbReference type="OrthoDB" id="2094269at2759"/>
<dbReference type="AlphaFoldDB" id="A0A9P8TAW3"/>
<keyword evidence="1" id="KW-0378">Hydrolase</keyword>
<accession>A0A9P8TAW3</accession>
<dbReference type="GO" id="GO:0016787">
    <property type="term" value="F:hydrolase activity"/>
    <property type="evidence" value="ECO:0007669"/>
    <property type="project" value="UniProtKB-KW"/>
</dbReference>
<evidence type="ECO:0000313" key="4">
    <source>
        <dbReference type="EMBL" id="KAH3671750.1"/>
    </source>
</evidence>
<evidence type="ECO:0000259" key="3">
    <source>
        <dbReference type="Pfam" id="PF03959"/>
    </source>
</evidence>
<dbReference type="GO" id="GO:0005737">
    <property type="term" value="C:cytoplasm"/>
    <property type="evidence" value="ECO:0007669"/>
    <property type="project" value="TreeGrafter"/>
</dbReference>
<reference evidence="4" key="1">
    <citation type="journal article" date="2021" name="Open Biol.">
        <title>Shared evolutionary footprints suggest mitochondrial oxidative damage underlies multiple complex I losses in fungi.</title>
        <authorList>
            <person name="Schikora-Tamarit M.A."/>
            <person name="Marcet-Houben M."/>
            <person name="Nosek J."/>
            <person name="Gabaldon T."/>
        </authorList>
    </citation>
    <scope>NUCLEOTIDE SEQUENCE</scope>
    <source>
        <strain evidence="4">CBS6075</strain>
    </source>
</reference>
<dbReference type="GeneID" id="70232423"/>
<dbReference type="SUPFAM" id="SSF53474">
    <property type="entry name" value="alpha/beta-Hydrolases"/>
    <property type="match status" value="1"/>
</dbReference>
<dbReference type="GO" id="GO:0005634">
    <property type="term" value="C:nucleus"/>
    <property type="evidence" value="ECO:0007669"/>
    <property type="project" value="TreeGrafter"/>
</dbReference>
<comment type="caution">
    <text evidence="4">The sequence shown here is derived from an EMBL/GenBank/DDBJ whole genome shotgun (WGS) entry which is preliminary data.</text>
</comment>
<sequence length="249" mass="27756">MSAKAIKGTILCLHGYAQNGPTFSAKASGIRKALKKIGYHTVFVQGSLQIKKADLPFEVPPSENGEESDFDYRGWWQPTDDYELQPALDAVKGYYKEHGPFVGILGFSQGAGLAAVVCNNYAEIVGEPKAAEELKFGIFYSSFVLKPQQYQKYYDQKIKIPTLHIFGELDTVVVPERCEALVEKCENPTILKHPGGHFVPNTKDLIKKEIAWVESVTSEVEEKKEEQAEKQETEATKELEDQIGKLGIV</sequence>
<keyword evidence="5" id="KW-1185">Reference proteome</keyword>
<evidence type="ECO:0000313" key="5">
    <source>
        <dbReference type="Proteomes" id="UP000769157"/>
    </source>
</evidence>
<dbReference type="InterPro" id="IPR050593">
    <property type="entry name" value="LovG"/>
</dbReference>
<feature type="domain" description="Serine hydrolase" evidence="3">
    <location>
        <begin position="7"/>
        <end position="207"/>
    </location>
</feature>
<dbReference type="RefSeq" id="XP_046064926.1">
    <property type="nucleotide sequence ID" value="XM_046205660.1"/>
</dbReference>
<reference evidence="4" key="2">
    <citation type="submission" date="2021-01" db="EMBL/GenBank/DDBJ databases">
        <authorList>
            <person name="Schikora-Tamarit M.A."/>
        </authorList>
    </citation>
    <scope>NUCLEOTIDE SEQUENCE</scope>
    <source>
        <strain evidence="4">CBS6075</strain>
    </source>
</reference>
<dbReference type="EMBL" id="JAEUBE010000055">
    <property type="protein sequence ID" value="KAH3671750.1"/>
    <property type="molecule type" value="Genomic_DNA"/>
</dbReference>
<feature type="compositionally biased region" description="Basic and acidic residues" evidence="2">
    <location>
        <begin position="221"/>
        <end position="243"/>
    </location>
</feature>
<dbReference type="InterPro" id="IPR005645">
    <property type="entry name" value="FSH-like_dom"/>
</dbReference>
<organism evidence="4 5">
    <name type="scientific">Ogataea philodendri</name>
    <dbReference type="NCBI Taxonomy" id="1378263"/>
    <lineage>
        <taxon>Eukaryota</taxon>
        <taxon>Fungi</taxon>
        <taxon>Dikarya</taxon>
        <taxon>Ascomycota</taxon>
        <taxon>Saccharomycotina</taxon>
        <taxon>Pichiomycetes</taxon>
        <taxon>Pichiales</taxon>
        <taxon>Pichiaceae</taxon>
        <taxon>Ogataea</taxon>
    </lineage>
</organism>
<evidence type="ECO:0000256" key="2">
    <source>
        <dbReference type="SAM" id="MobiDB-lite"/>
    </source>
</evidence>
<feature type="region of interest" description="Disordered" evidence="2">
    <location>
        <begin position="221"/>
        <end position="249"/>
    </location>
</feature>
<proteinExistence type="predicted"/>
<dbReference type="Pfam" id="PF03959">
    <property type="entry name" value="FSH1"/>
    <property type="match status" value="1"/>
</dbReference>